<keyword evidence="2" id="KW-1185">Reference proteome</keyword>
<feature type="signal peptide" evidence="1">
    <location>
        <begin position="1"/>
        <end position="31"/>
    </location>
</feature>
<keyword evidence="1" id="KW-0732">Signal</keyword>
<dbReference type="GeneID" id="117651094"/>
<organism evidence="3">
    <name type="scientific">Thrips palmi</name>
    <name type="common">Melon thrips</name>
    <dbReference type="NCBI Taxonomy" id="161013"/>
    <lineage>
        <taxon>Eukaryota</taxon>
        <taxon>Metazoa</taxon>
        <taxon>Ecdysozoa</taxon>
        <taxon>Arthropoda</taxon>
        <taxon>Hexapoda</taxon>
        <taxon>Insecta</taxon>
        <taxon>Pterygota</taxon>
        <taxon>Neoptera</taxon>
        <taxon>Paraneoptera</taxon>
        <taxon>Thysanoptera</taxon>
        <taxon>Terebrantia</taxon>
        <taxon>Thripoidea</taxon>
        <taxon>Thripidae</taxon>
        <taxon>Thrips</taxon>
    </lineage>
</organism>
<dbReference type="RefSeq" id="XP_034250740.1">
    <property type="nucleotide sequence ID" value="XM_034394849.1"/>
</dbReference>
<dbReference type="InterPro" id="IPR013783">
    <property type="entry name" value="Ig-like_fold"/>
</dbReference>
<evidence type="ECO:0000313" key="3">
    <source>
        <dbReference type="RefSeq" id="XP_034250740.1"/>
    </source>
</evidence>
<dbReference type="FunCoup" id="A0A6P8ZZZ3">
    <property type="interactions" value="112"/>
</dbReference>
<reference evidence="3" key="1">
    <citation type="submission" date="2025-08" db="UniProtKB">
        <authorList>
            <consortium name="RefSeq"/>
        </authorList>
    </citation>
    <scope>IDENTIFICATION</scope>
    <source>
        <tissue evidence="3">Total insect</tissue>
    </source>
</reference>
<dbReference type="KEGG" id="tpal:117651094"/>
<name>A0A6P8ZZZ3_THRPL</name>
<proteinExistence type="predicted"/>
<protein>
    <submittedName>
        <fullName evidence="3">Uncharacterized protein LOC117651094</fullName>
    </submittedName>
</protein>
<dbReference type="OrthoDB" id="196393at2759"/>
<sequence>MLSSCTVTRTGSVMTALWMCVLVIATLNAKGGDCLSNVKLAVIPPAVQLGQSVRLACDYDLDGGRLYTIKFYRGRYEFYRYTQTPKGPPSTKVFALPFATVDLSHSNSTQVVLTNVGFPMSGNLTCEVTTENPGMTMAQAGATMTVVALPRSPPRLWTQYERYEIGDTLLANCTAPPSTPPSQLTFQINNRTVPSLASTFYTAANQEQWSTLSIHVALEPRHFRAGRLALQCVASLPAGFAVKSETRELGVKPAEPVPERVTSASTLLVQSHALLLVVLAVLAMAR</sequence>
<gene>
    <name evidence="3" type="primary">LOC117651094</name>
</gene>
<dbReference type="AlphaFoldDB" id="A0A6P8ZZZ3"/>
<dbReference type="Proteomes" id="UP000515158">
    <property type="component" value="Unplaced"/>
</dbReference>
<dbReference type="InParanoid" id="A0A6P8ZZZ3"/>
<dbReference type="PANTHER" id="PTHR21261:SF6">
    <property type="entry name" value="BEATEN PATH IIA-RELATED"/>
    <property type="match status" value="1"/>
</dbReference>
<evidence type="ECO:0000313" key="2">
    <source>
        <dbReference type="Proteomes" id="UP000515158"/>
    </source>
</evidence>
<evidence type="ECO:0000256" key="1">
    <source>
        <dbReference type="SAM" id="SignalP"/>
    </source>
</evidence>
<accession>A0A6P8ZZZ3</accession>
<dbReference type="Gene3D" id="2.60.40.10">
    <property type="entry name" value="Immunoglobulins"/>
    <property type="match status" value="2"/>
</dbReference>
<feature type="chain" id="PRO_5027784751" evidence="1">
    <location>
        <begin position="32"/>
        <end position="286"/>
    </location>
</feature>
<dbReference type="PANTHER" id="PTHR21261">
    <property type="entry name" value="BEAT PROTEIN"/>
    <property type="match status" value="1"/>
</dbReference>